<accession>A0A413U5A7</accession>
<evidence type="ECO:0000313" key="3">
    <source>
        <dbReference type="Proteomes" id="UP000286220"/>
    </source>
</evidence>
<keyword evidence="2" id="KW-0347">Helicase</keyword>
<keyword evidence="2" id="KW-0547">Nucleotide-binding</keyword>
<reference evidence="2 3" key="1">
    <citation type="submission" date="2018-08" db="EMBL/GenBank/DDBJ databases">
        <title>A genome reference for cultivated species of the human gut microbiota.</title>
        <authorList>
            <person name="Zou Y."/>
            <person name="Xue W."/>
            <person name="Luo G."/>
        </authorList>
    </citation>
    <scope>NUCLEOTIDE SEQUENCE [LARGE SCALE GENOMIC DNA]</scope>
    <source>
        <strain evidence="2 3">AM42-17AT</strain>
    </source>
</reference>
<evidence type="ECO:0000313" key="2">
    <source>
        <dbReference type="EMBL" id="RHA92534.1"/>
    </source>
</evidence>
<protein>
    <submittedName>
        <fullName evidence="2">Helicase</fullName>
    </submittedName>
</protein>
<dbReference type="Gene3D" id="3.40.50.300">
    <property type="entry name" value="P-loop containing nucleotide triphosphate hydrolases"/>
    <property type="match status" value="1"/>
</dbReference>
<organism evidence="2 3">
    <name type="scientific">Agathobacter rectalis</name>
    <dbReference type="NCBI Taxonomy" id="39491"/>
    <lineage>
        <taxon>Bacteria</taxon>
        <taxon>Bacillati</taxon>
        <taxon>Bacillota</taxon>
        <taxon>Clostridia</taxon>
        <taxon>Lachnospirales</taxon>
        <taxon>Lachnospiraceae</taxon>
        <taxon>Agathobacter</taxon>
    </lineage>
</organism>
<feature type="region of interest" description="Disordered" evidence="1">
    <location>
        <begin position="281"/>
        <end position="309"/>
    </location>
</feature>
<dbReference type="SUPFAM" id="SSF52540">
    <property type="entry name" value="P-loop containing nucleoside triphosphate hydrolases"/>
    <property type="match status" value="1"/>
</dbReference>
<comment type="caution">
    <text evidence="2">The sequence shown here is derived from an EMBL/GenBank/DDBJ whole genome shotgun (WGS) entry which is preliminary data.</text>
</comment>
<dbReference type="GO" id="GO:0004386">
    <property type="term" value="F:helicase activity"/>
    <property type="evidence" value="ECO:0007669"/>
    <property type="project" value="UniProtKB-KW"/>
</dbReference>
<proteinExistence type="predicted"/>
<evidence type="ECO:0000256" key="1">
    <source>
        <dbReference type="SAM" id="MobiDB-lite"/>
    </source>
</evidence>
<name>A0A413U5A7_9FIRM</name>
<sequence length="309" mass="35733">MEQQEGRILRQGNINPRVKIFRYVTESTFDSYSWQIIENKQKFIGQIMTSKLPVRSCDDVDEAALSYAEVKALATGNPYIKEKMTLDTEVAKLKLLKANFKSQKYRLEDDIVSVYPQEISQLKDNISGYKADIAKRDTTRNIIAENFFITINGVSYHDRKSGGAALIEAAHNKDTNRVRIGSYMGFDLYSRYNFMYNGYELYIQGKKEHWVELSKDPVGVITRINNCLDGLDKKLEKAQSSLSDVYQKLESAKIEAAKEFDKEDELNQKLERLSELNALLDMDEKREEKEKQRKENEAIKQNKEISVHL</sequence>
<dbReference type="InterPro" id="IPR027417">
    <property type="entry name" value="P-loop_NTPase"/>
</dbReference>
<keyword evidence="2" id="KW-0378">Hydrolase</keyword>
<keyword evidence="2" id="KW-0067">ATP-binding</keyword>
<dbReference type="EMBL" id="QSFZ01000006">
    <property type="protein sequence ID" value="RHA92534.1"/>
    <property type="molecule type" value="Genomic_DNA"/>
</dbReference>
<dbReference type="AlphaFoldDB" id="A0A413U5A7"/>
<dbReference type="Proteomes" id="UP000286220">
    <property type="component" value="Unassembled WGS sequence"/>
</dbReference>
<gene>
    <name evidence="2" type="ORF">DW912_07395</name>
</gene>
<feature type="compositionally biased region" description="Basic and acidic residues" evidence="1">
    <location>
        <begin position="282"/>
        <end position="309"/>
    </location>
</feature>